<evidence type="ECO:0000259" key="11">
    <source>
        <dbReference type="PROSITE" id="PS50262"/>
    </source>
</evidence>
<feature type="transmembrane region" description="Helical" evidence="10">
    <location>
        <begin position="168"/>
        <end position="189"/>
    </location>
</feature>
<feature type="compositionally biased region" description="Polar residues" evidence="9">
    <location>
        <begin position="397"/>
        <end position="409"/>
    </location>
</feature>
<evidence type="ECO:0000313" key="13">
    <source>
        <dbReference type="Proteomes" id="UP000271974"/>
    </source>
</evidence>
<feature type="compositionally biased region" description="Polar residues" evidence="9">
    <location>
        <begin position="335"/>
        <end position="349"/>
    </location>
</feature>
<feature type="compositionally biased region" description="Low complexity" evidence="9">
    <location>
        <begin position="375"/>
        <end position="388"/>
    </location>
</feature>
<dbReference type="SUPFAM" id="SSF81321">
    <property type="entry name" value="Family A G protein-coupled receptor-like"/>
    <property type="match status" value="1"/>
</dbReference>
<evidence type="ECO:0000256" key="6">
    <source>
        <dbReference type="ARBA" id="ARBA00023136"/>
    </source>
</evidence>
<feature type="transmembrane region" description="Helical" evidence="10">
    <location>
        <begin position="126"/>
        <end position="148"/>
    </location>
</feature>
<protein>
    <recommendedName>
        <fullName evidence="11">G-protein coupled receptors family 1 profile domain-containing protein</fullName>
    </recommendedName>
</protein>
<dbReference type="GO" id="GO:0004930">
    <property type="term" value="F:G protein-coupled receptor activity"/>
    <property type="evidence" value="ECO:0007669"/>
    <property type="project" value="UniProtKB-KW"/>
</dbReference>
<evidence type="ECO:0000256" key="2">
    <source>
        <dbReference type="ARBA" id="ARBA00022475"/>
    </source>
</evidence>
<evidence type="ECO:0000256" key="8">
    <source>
        <dbReference type="ARBA" id="ARBA00023224"/>
    </source>
</evidence>
<comment type="subcellular location">
    <subcellularLocation>
        <location evidence="1">Cell membrane</location>
        <topology evidence="1">Multi-pass membrane protein</topology>
    </subcellularLocation>
</comment>
<keyword evidence="4 10" id="KW-1133">Transmembrane helix</keyword>
<keyword evidence="13" id="KW-1185">Reference proteome</keyword>
<keyword evidence="5" id="KW-0297">G-protein coupled receptor</keyword>
<dbReference type="GO" id="GO:0005886">
    <property type="term" value="C:plasma membrane"/>
    <property type="evidence" value="ECO:0007669"/>
    <property type="project" value="UniProtKB-SubCell"/>
</dbReference>
<feature type="region of interest" description="Disordered" evidence="9">
    <location>
        <begin position="329"/>
        <end position="414"/>
    </location>
</feature>
<evidence type="ECO:0000256" key="5">
    <source>
        <dbReference type="ARBA" id="ARBA00023040"/>
    </source>
</evidence>
<evidence type="ECO:0000313" key="12">
    <source>
        <dbReference type="EMBL" id="RUS77702.1"/>
    </source>
</evidence>
<gene>
    <name evidence="12" type="ORF">EGW08_014538</name>
</gene>
<evidence type="ECO:0000256" key="3">
    <source>
        <dbReference type="ARBA" id="ARBA00022692"/>
    </source>
</evidence>
<reference evidence="12 13" key="1">
    <citation type="submission" date="2019-01" db="EMBL/GenBank/DDBJ databases">
        <title>A draft genome assembly of the solar-powered sea slug Elysia chlorotica.</title>
        <authorList>
            <person name="Cai H."/>
            <person name="Li Q."/>
            <person name="Fang X."/>
            <person name="Li J."/>
            <person name="Curtis N.E."/>
            <person name="Altenburger A."/>
            <person name="Shibata T."/>
            <person name="Feng M."/>
            <person name="Maeda T."/>
            <person name="Schwartz J.A."/>
            <person name="Shigenobu S."/>
            <person name="Lundholm N."/>
            <person name="Nishiyama T."/>
            <person name="Yang H."/>
            <person name="Hasebe M."/>
            <person name="Li S."/>
            <person name="Pierce S.K."/>
            <person name="Wang J."/>
        </authorList>
    </citation>
    <scope>NUCLEOTIDE SEQUENCE [LARGE SCALE GENOMIC DNA]</scope>
    <source>
        <strain evidence="12">EC2010</strain>
        <tissue evidence="12">Whole organism of an adult</tissue>
    </source>
</reference>
<proteinExistence type="predicted"/>
<keyword evidence="2" id="KW-1003">Cell membrane</keyword>
<feature type="transmembrane region" description="Helical" evidence="10">
    <location>
        <begin position="29"/>
        <end position="46"/>
    </location>
</feature>
<dbReference type="Gene3D" id="1.20.1070.10">
    <property type="entry name" value="Rhodopsin 7-helix transmembrane proteins"/>
    <property type="match status" value="1"/>
</dbReference>
<evidence type="ECO:0000256" key="10">
    <source>
        <dbReference type="SAM" id="Phobius"/>
    </source>
</evidence>
<dbReference type="PANTHER" id="PTHR24249">
    <property type="entry name" value="HISTAMINE RECEPTOR-RELATED G-PROTEIN COUPLED RECEPTOR"/>
    <property type="match status" value="1"/>
</dbReference>
<dbReference type="CDD" id="cd00637">
    <property type="entry name" value="7tm_classA_rhodopsin-like"/>
    <property type="match status" value="1"/>
</dbReference>
<evidence type="ECO:0000256" key="4">
    <source>
        <dbReference type="ARBA" id="ARBA00022989"/>
    </source>
</evidence>
<dbReference type="OrthoDB" id="6162342at2759"/>
<comment type="caution">
    <text evidence="12">The sequence shown here is derived from an EMBL/GenBank/DDBJ whole genome shotgun (WGS) entry which is preliminary data.</text>
</comment>
<feature type="compositionally biased region" description="Polar residues" evidence="9">
    <location>
        <begin position="365"/>
        <end position="374"/>
    </location>
</feature>
<dbReference type="Proteomes" id="UP000271974">
    <property type="component" value="Unassembled WGS sequence"/>
</dbReference>
<organism evidence="12 13">
    <name type="scientific">Elysia chlorotica</name>
    <name type="common">Eastern emerald elysia</name>
    <name type="synonym">Sea slug</name>
    <dbReference type="NCBI Taxonomy" id="188477"/>
    <lineage>
        <taxon>Eukaryota</taxon>
        <taxon>Metazoa</taxon>
        <taxon>Spiralia</taxon>
        <taxon>Lophotrochozoa</taxon>
        <taxon>Mollusca</taxon>
        <taxon>Gastropoda</taxon>
        <taxon>Heterobranchia</taxon>
        <taxon>Euthyneura</taxon>
        <taxon>Panpulmonata</taxon>
        <taxon>Sacoglossa</taxon>
        <taxon>Placobranchoidea</taxon>
        <taxon>Plakobranchidae</taxon>
        <taxon>Elysia</taxon>
    </lineage>
</organism>
<sequence length="570" mass="62862">MSVPTVSPEGFSSRDVLPVDAHSHLRNRIFGGIGMFSNIAALLLLWQSSRIRPPLKLVVISMSLCDLLTMTVAAVWGPHLPCWPALFFLSATILTSYFMATLLAFHNYVAVFFPANCHQLLGFGRTAIIVTLCWVGGHLIILACLGGIHIPRGASCYVTAVMSREGLVAVSIICLLCCFLTIFMNLRVVMRIRRRPEHMALRVPVPAMIRESNMCSGVPKRADFLARIRKRRTSSVTPTSCFAFSLARLPGVCGTTLNGSVTNLPDLVEAKCRKDTNDRPPRVPSLQRISNEARSVSQETSDLPERNDLATADAAPKVLKAGFKLSRQDLHENGPSHSVGSADSESITIGNHALRSTRLREPKTLKSSKSCDTLQQQQQQQHHQQQQQCSEAPRLSFPQNAGNAASWSNDTREKKVMTTPEIDINSEFIAKFHPIEHCEIDKQIPLKSTVVNETLEFNSDVDCIRQFDSNAKSTPTLGEIQEESIGNISPTNEQTVVSFPINTQSKQSQRHVVFSISEQASCSSAARVLSRRHSTRCGRVCKKQELGLSRSYSAKNLKEDSSCHGNFGSP</sequence>
<dbReference type="InterPro" id="IPR017452">
    <property type="entry name" value="GPCR_Rhodpsn_7TM"/>
</dbReference>
<feature type="domain" description="G-protein coupled receptors family 1 profile" evidence="11">
    <location>
        <begin position="37"/>
        <end position="250"/>
    </location>
</feature>
<feature type="transmembrane region" description="Helical" evidence="10">
    <location>
        <begin position="83"/>
        <end position="105"/>
    </location>
</feature>
<keyword evidence="6 10" id="KW-0472">Membrane</keyword>
<dbReference type="PROSITE" id="PS50262">
    <property type="entry name" value="G_PROTEIN_RECEP_F1_2"/>
    <property type="match status" value="1"/>
</dbReference>
<evidence type="ECO:0000256" key="1">
    <source>
        <dbReference type="ARBA" id="ARBA00004651"/>
    </source>
</evidence>
<keyword evidence="8" id="KW-0807">Transducer</keyword>
<evidence type="ECO:0000256" key="7">
    <source>
        <dbReference type="ARBA" id="ARBA00023170"/>
    </source>
</evidence>
<name>A0A3S1HEJ0_ELYCH</name>
<dbReference type="AlphaFoldDB" id="A0A3S1HEJ0"/>
<feature type="transmembrane region" description="Helical" evidence="10">
    <location>
        <begin position="58"/>
        <end position="77"/>
    </location>
</feature>
<keyword evidence="7" id="KW-0675">Receptor</keyword>
<feature type="region of interest" description="Disordered" evidence="9">
    <location>
        <begin position="273"/>
        <end position="311"/>
    </location>
</feature>
<keyword evidence="3 10" id="KW-0812">Transmembrane</keyword>
<dbReference type="STRING" id="188477.A0A3S1HEJ0"/>
<dbReference type="InterPro" id="IPR050569">
    <property type="entry name" value="TAAR"/>
</dbReference>
<feature type="compositionally biased region" description="Polar residues" evidence="9">
    <location>
        <begin position="287"/>
        <end position="301"/>
    </location>
</feature>
<dbReference type="EMBL" id="RQTK01000559">
    <property type="protein sequence ID" value="RUS77702.1"/>
    <property type="molecule type" value="Genomic_DNA"/>
</dbReference>
<accession>A0A3S1HEJ0</accession>
<dbReference type="PANTHER" id="PTHR24249:SF411">
    <property type="entry name" value="G-PROTEIN COUPLED RECEPTORS FAMILY 1 PROFILE DOMAIN-CONTAINING PROTEIN"/>
    <property type="match status" value="1"/>
</dbReference>
<evidence type="ECO:0000256" key="9">
    <source>
        <dbReference type="SAM" id="MobiDB-lite"/>
    </source>
</evidence>